<dbReference type="PROSITE" id="PS50022">
    <property type="entry name" value="FA58C_3"/>
    <property type="match status" value="1"/>
</dbReference>
<comment type="caution">
    <text evidence="2">The sequence shown here is derived from an EMBL/GenBank/DDBJ whole genome shotgun (WGS) entry which is preliminary data.</text>
</comment>
<dbReference type="Pfam" id="PF08522">
    <property type="entry name" value="BT_3987-like_N"/>
    <property type="match status" value="1"/>
</dbReference>
<dbReference type="Gene3D" id="2.60.120.260">
    <property type="entry name" value="Galactose-binding domain-like"/>
    <property type="match status" value="1"/>
</dbReference>
<accession>A0A5D4GX01</accession>
<dbReference type="Proteomes" id="UP000322362">
    <property type="component" value="Unassembled WGS sequence"/>
</dbReference>
<dbReference type="AlphaFoldDB" id="A0A5D4GX01"/>
<dbReference type="EMBL" id="VTAV01000022">
    <property type="protein sequence ID" value="TYR31785.1"/>
    <property type="molecule type" value="Genomic_DNA"/>
</dbReference>
<sequence length="311" mass="34591">MRLYYFIFLLLAALAVGCSKDVEHAPLPDDSITFAQLGESDTLEMPLSILRDSSVTLEIQAMLSGNPALRNHQVTFAVDTTKMVDYRNRFGDALLLPQTSYLLYKKDVSIAAGTTLSDKAEINIGQQRSLVEYSTYVLPVVISAVDGLVEGPASERVLYFVFKTGKPFAINRVGWTIETYSSFFNAFRPPLAIDNDDNTTYWTSDILQQMPQGLTINFNREVTFTGVNYFVPALLNYPTQGGYPSTIRIETSMDGASWVDHGVFDSNIIDNKQTLELALTTSRYLRFTVLSAVKYAATYDAIFISGISLQP</sequence>
<evidence type="ECO:0000313" key="3">
    <source>
        <dbReference type="Proteomes" id="UP000322362"/>
    </source>
</evidence>
<dbReference type="InterPro" id="IPR008979">
    <property type="entry name" value="Galactose-bd-like_sf"/>
</dbReference>
<protein>
    <submittedName>
        <fullName evidence="2">DUF1735 domain-containing protein</fullName>
    </submittedName>
</protein>
<dbReference type="InterPro" id="IPR013728">
    <property type="entry name" value="BT_3987-like_N"/>
</dbReference>
<name>A0A5D4GX01_9SPHI</name>
<proteinExistence type="predicted"/>
<feature type="domain" description="F5/8 type C" evidence="1">
    <location>
        <begin position="193"/>
        <end position="307"/>
    </location>
</feature>
<keyword evidence="3" id="KW-1185">Reference proteome</keyword>
<dbReference type="RefSeq" id="WP_148921081.1">
    <property type="nucleotide sequence ID" value="NZ_VTAV01000022.1"/>
</dbReference>
<reference evidence="2 3" key="1">
    <citation type="submission" date="2019-08" db="EMBL/GenBank/DDBJ databases">
        <title>Phlebobacter frassis gen. nov. sp. nov., a new member of family Sphingobacteriaceae isolated from sand fly rearing media.</title>
        <authorList>
            <person name="Kakumanu M.L."/>
            <person name="Marayati B.F."/>
            <person name="Wada-Katsumata A."/>
            <person name="Wasserberg G."/>
            <person name="Schal C."/>
            <person name="Apperson C.S."/>
            <person name="Ponnusamy L."/>
        </authorList>
    </citation>
    <scope>NUCLEOTIDE SEQUENCE [LARGE SCALE GENOMIC DNA]</scope>
    <source>
        <strain evidence="2 3">SSI9</strain>
    </source>
</reference>
<dbReference type="Gene3D" id="2.60.40.1740">
    <property type="entry name" value="hypothetical protein (bacova_03559)"/>
    <property type="match status" value="1"/>
</dbReference>
<dbReference type="Pfam" id="PF00754">
    <property type="entry name" value="F5_F8_type_C"/>
    <property type="match status" value="1"/>
</dbReference>
<evidence type="ECO:0000313" key="2">
    <source>
        <dbReference type="EMBL" id="TYR31785.1"/>
    </source>
</evidence>
<dbReference type="PROSITE" id="PS51257">
    <property type="entry name" value="PROKAR_LIPOPROTEIN"/>
    <property type="match status" value="1"/>
</dbReference>
<gene>
    <name evidence="2" type="ORF">FXV77_20345</name>
</gene>
<dbReference type="SUPFAM" id="SSF49785">
    <property type="entry name" value="Galactose-binding domain-like"/>
    <property type="match status" value="1"/>
</dbReference>
<evidence type="ECO:0000259" key="1">
    <source>
        <dbReference type="PROSITE" id="PS50022"/>
    </source>
</evidence>
<dbReference type="InterPro" id="IPR000421">
    <property type="entry name" value="FA58C"/>
</dbReference>
<organism evidence="2 3">
    <name type="scientific">Sphingobacterium phlebotomi</name>
    <dbReference type="NCBI Taxonomy" id="2605433"/>
    <lineage>
        <taxon>Bacteria</taxon>
        <taxon>Pseudomonadati</taxon>
        <taxon>Bacteroidota</taxon>
        <taxon>Sphingobacteriia</taxon>
        <taxon>Sphingobacteriales</taxon>
        <taxon>Sphingobacteriaceae</taxon>
        <taxon>Sphingobacterium</taxon>
    </lineage>
</organism>